<reference evidence="3" key="1">
    <citation type="journal article" date="2019" name="Environ. Microbiol.">
        <title>Fungal ecological strategies reflected in gene transcription - a case study of two litter decomposers.</title>
        <authorList>
            <person name="Barbi F."/>
            <person name="Kohler A."/>
            <person name="Barry K."/>
            <person name="Baskaran P."/>
            <person name="Daum C."/>
            <person name="Fauchery L."/>
            <person name="Ihrmark K."/>
            <person name="Kuo A."/>
            <person name="LaButti K."/>
            <person name="Lipzen A."/>
            <person name="Morin E."/>
            <person name="Grigoriev I.V."/>
            <person name="Henrissat B."/>
            <person name="Lindahl B."/>
            <person name="Martin F."/>
        </authorList>
    </citation>
    <scope>NUCLEOTIDE SEQUENCE</scope>
    <source>
        <strain evidence="3">JB14</strain>
    </source>
</reference>
<evidence type="ECO:0000313" key="4">
    <source>
        <dbReference type="Proteomes" id="UP000799118"/>
    </source>
</evidence>
<evidence type="ECO:0000256" key="2">
    <source>
        <dbReference type="SAM" id="Phobius"/>
    </source>
</evidence>
<name>A0A6A4IF89_9AGAR</name>
<keyword evidence="2" id="KW-0812">Transmembrane</keyword>
<keyword evidence="2" id="KW-0472">Membrane</keyword>
<protein>
    <submittedName>
        <fullName evidence="3">Uncharacterized protein</fullName>
    </submittedName>
</protein>
<evidence type="ECO:0000256" key="1">
    <source>
        <dbReference type="SAM" id="MobiDB-lite"/>
    </source>
</evidence>
<evidence type="ECO:0000313" key="3">
    <source>
        <dbReference type="EMBL" id="KAE9408660.1"/>
    </source>
</evidence>
<dbReference type="Proteomes" id="UP000799118">
    <property type="component" value="Unassembled WGS sequence"/>
</dbReference>
<feature type="region of interest" description="Disordered" evidence="1">
    <location>
        <begin position="167"/>
        <end position="202"/>
    </location>
</feature>
<feature type="transmembrane region" description="Helical" evidence="2">
    <location>
        <begin position="99"/>
        <end position="120"/>
    </location>
</feature>
<feature type="compositionally biased region" description="Low complexity" evidence="1">
    <location>
        <begin position="192"/>
        <end position="202"/>
    </location>
</feature>
<keyword evidence="2" id="KW-1133">Transmembrane helix</keyword>
<gene>
    <name evidence="3" type="ORF">BT96DRAFT_913801</name>
</gene>
<dbReference type="EMBL" id="ML769390">
    <property type="protein sequence ID" value="KAE9408660.1"/>
    <property type="molecule type" value="Genomic_DNA"/>
</dbReference>
<feature type="transmembrane region" description="Helical" evidence="2">
    <location>
        <begin position="61"/>
        <end position="79"/>
    </location>
</feature>
<proteinExistence type="predicted"/>
<dbReference type="AlphaFoldDB" id="A0A6A4IF89"/>
<keyword evidence="4" id="KW-1185">Reference proteome</keyword>
<organism evidence="3 4">
    <name type="scientific">Gymnopus androsaceus JB14</name>
    <dbReference type="NCBI Taxonomy" id="1447944"/>
    <lineage>
        <taxon>Eukaryota</taxon>
        <taxon>Fungi</taxon>
        <taxon>Dikarya</taxon>
        <taxon>Basidiomycota</taxon>
        <taxon>Agaricomycotina</taxon>
        <taxon>Agaricomycetes</taxon>
        <taxon>Agaricomycetidae</taxon>
        <taxon>Agaricales</taxon>
        <taxon>Marasmiineae</taxon>
        <taxon>Omphalotaceae</taxon>
        <taxon>Gymnopus</taxon>
    </lineage>
</organism>
<accession>A0A6A4IF89</accession>
<dbReference type="OrthoDB" id="2998233at2759"/>
<sequence length="239" mass="26696">MSFKSFRQILSAIFLCRSFVSSNGIWIIGTLELALFVLFANSAISKLLFKHQISVMQEICSSFAAFALGTVLALFVVSLPVNDKEIAQVKNMDPIMRVWVRIVITIMFALNMAMLTHFSFDKNVWKRDIDSSPTPFPFPIIETTPVIRPPCITGICECPTKQVVIPQESNSNEPKDTSAPTLSDKPRASMPSSETRLSVVSRRSSITTSQSLIQVPNAAQRRMSFPLTLTMWADEMEDV</sequence>